<keyword evidence="1" id="KW-0472">Membrane</keyword>
<dbReference type="EMBL" id="CAMPGE010011400">
    <property type="protein sequence ID" value="CAI2370236.1"/>
    <property type="molecule type" value="Genomic_DNA"/>
</dbReference>
<feature type="transmembrane region" description="Helical" evidence="1">
    <location>
        <begin position="130"/>
        <end position="151"/>
    </location>
</feature>
<evidence type="ECO:0000313" key="2">
    <source>
        <dbReference type="EMBL" id="CAI2370236.1"/>
    </source>
</evidence>
<dbReference type="Proteomes" id="UP001295684">
    <property type="component" value="Unassembled WGS sequence"/>
</dbReference>
<sequence>MVKPLFLVCGILSCLTPLLEVIILWLTREIKTNKQEKSCTMIEYLQMGRDEINQELPFWKVKMFEILYMPIMIILPAVYVNLMNTHKNLSDWKRRAPGNFVFGCIFFIRNRDFCLLISRLFGLRFYPGLDTLLCVLIFIQAISVLFARGVLFHASYERYKIFEHKVGRVESALFYIFSQTSMDIICIICCFYFKQLFMILSGSFSIVILQNCFLIFFFFHSCMIGVKLKNIKNQIQIFSETCLFASIIIEATFSINYFYIFAQNNFTFSETLQTLLLLASLHLCILTLYNLHQSLFCTPYIPSNYAHIISQIIPIPKESLLFGNPSLIPAHCNFCLNDLDKPSLEYGEGKYLRDAVGGILEDWEGGIYVKGQCEHKFHASCFADLCVNWKRCVICDKNLF</sequence>
<gene>
    <name evidence="2" type="ORF">ECRASSUSDP1_LOCUS11544</name>
</gene>
<accession>A0AAD1UIR8</accession>
<keyword evidence="3" id="KW-1185">Reference proteome</keyword>
<feature type="transmembrane region" description="Helical" evidence="1">
    <location>
        <begin position="199"/>
        <end position="220"/>
    </location>
</feature>
<comment type="caution">
    <text evidence="2">The sequence shown here is derived from an EMBL/GenBank/DDBJ whole genome shotgun (WGS) entry which is preliminary data.</text>
</comment>
<name>A0AAD1UIR8_EUPCR</name>
<keyword evidence="1" id="KW-1133">Transmembrane helix</keyword>
<organism evidence="2 3">
    <name type="scientific">Euplotes crassus</name>
    <dbReference type="NCBI Taxonomy" id="5936"/>
    <lineage>
        <taxon>Eukaryota</taxon>
        <taxon>Sar</taxon>
        <taxon>Alveolata</taxon>
        <taxon>Ciliophora</taxon>
        <taxon>Intramacronucleata</taxon>
        <taxon>Spirotrichea</taxon>
        <taxon>Hypotrichia</taxon>
        <taxon>Euplotida</taxon>
        <taxon>Euplotidae</taxon>
        <taxon>Moneuplotes</taxon>
    </lineage>
</organism>
<feature type="transmembrane region" description="Helical" evidence="1">
    <location>
        <begin position="96"/>
        <end position="118"/>
    </location>
</feature>
<feature type="transmembrane region" description="Helical" evidence="1">
    <location>
        <begin position="5"/>
        <end position="26"/>
    </location>
</feature>
<evidence type="ECO:0000256" key="1">
    <source>
        <dbReference type="SAM" id="Phobius"/>
    </source>
</evidence>
<feature type="transmembrane region" description="Helical" evidence="1">
    <location>
        <begin position="66"/>
        <end position="84"/>
    </location>
</feature>
<protein>
    <submittedName>
        <fullName evidence="2">Uncharacterized protein</fullName>
    </submittedName>
</protein>
<evidence type="ECO:0000313" key="3">
    <source>
        <dbReference type="Proteomes" id="UP001295684"/>
    </source>
</evidence>
<dbReference type="AlphaFoldDB" id="A0AAD1UIR8"/>
<proteinExistence type="predicted"/>
<feature type="transmembrane region" description="Helical" evidence="1">
    <location>
        <begin position="172"/>
        <end position="193"/>
    </location>
</feature>
<feature type="transmembrane region" description="Helical" evidence="1">
    <location>
        <begin position="241"/>
        <end position="260"/>
    </location>
</feature>
<keyword evidence="1" id="KW-0812">Transmembrane</keyword>
<feature type="transmembrane region" description="Helical" evidence="1">
    <location>
        <begin position="272"/>
        <end position="291"/>
    </location>
</feature>
<reference evidence="2" key="1">
    <citation type="submission" date="2023-07" db="EMBL/GenBank/DDBJ databases">
        <authorList>
            <consortium name="AG Swart"/>
            <person name="Singh M."/>
            <person name="Singh A."/>
            <person name="Seah K."/>
            <person name="Emmerich C."/>
        </authorList>
    </citation>
    <scope>NUCLEOTIDE SEQUENCE</scope>
    <source>
        <strain evidence="2">DP1</strain>
    </source>
</reference>